<comment type="caution">
    <text evidence="2">The sequence shown here is derived from an EMBL/GenBank/DDBJ whole genome shotgun (WGS) entry which is preliminary data.</text>
</comment>
<proteinExistence type="predicted"/>
<feature type="signal peptide" evidence="1">
    <location>
        <begin position="1"/>
        <end position="32"/>
    </location>
</feature>
<dbReference type="EMBL" id="JBHTHM010000233">
    <property type="protein sequence ID" value="MFD0783803.1"/>
    <property type="molecule type" value="Genomic_DNA"/>
</dbReference>
<reference evidence="3" key="1">
    <citation type="journal article" date="2019" name="Int. J. Syst. Evol. Microbiol.">
        <title>The Global Catalogue of Microorganisms (GCM) 10K type strain sequencing project: providing services to taxonomists for standard genome sequencing and annotation.</title>
        <authorList>
            <consortium name="The Broad Institute Genomics Platform"/>
            <consortium name="The Broad Institute Genome Sequencing Center for Infectious Disease"/>
            <person name="Wu L."/>
            <person name="Ma J."/>
        </authorList>
    </citation>
    <scope>NUCLEOTIDE SEQUENCE [LARGE SCALE GENOMIC DNA]</scope>
    <source>
        <strain evidence="3">JCM 32148</strain>
    </source>
</reference>
<gene>
    <name evidence="2" type="ORF">ACFQZ8_07735</name>
</gene>
<keyword evidence="3" id="KW-1185">Reference proteome</keyword>
<dbReference type="Pfam" id="PF09683">
    <property type="entry name" value="Lactococcin_972"/>
    <property type="match status" value="1"/>
</dbReference>
<organism evidence="2 3">
    <name type="scientific">Micromonospora azadirachtae</name>
    <dbReference type="NCBI Taxonomy" id="1970735"/>
    <lineage>
        <taxon>Bacteria</taxon>
        <taxon>Bacillati</taxon>
        <taxon>Actinomycetota</taxon>
        <taxon>Actinomycetes</taxon>
        <taxon>Micromonosporales</taxon>
        <taxon>Micromonosporaceae</taxon>
        <taxon>Micromonospora</taxon>
    </lineage>
</organism>
<name>A0ABW2ZYW1_9ACTN</name>
<dbReference type="Proteomes" id="UP001597053">
    <property type="component" value="Unassembled WGS sequence"/>
</dbReference>
<dbReference type="InterPro" id="IPR006540">
    <property type="entry name" value="Lactococcin_972"/>
</dbReference>
<keyword evidence="1" id="KW-0732">Signal</keyword>
<feature type="chain" id="PRO_5047462153" evidence="1">
    <location>
        <begin position="33"/>
        <end position="103"/>
    </location>
</feature>
<evidence type="ECO:0000313" key="2">
    <source>
        <dbReference type="EMBL" id="MFD0783803.1"/>
    </source>
</evidence>
<evidence type="ECO:0000313" key="3">
    <source>
        <dbReference type="Proteomes" id="UP001597053"/>
    </source>
</evidence>
<sequence length="103" mass="11215">MRRTRPATLKRKATLAAVTGLMAVGVATPAYAAHEYVGGGEWWYAVSVCCNWSDYNHPSQWHRTSVSNSGGTVKSDCMPYARMASATQTASISGNKAYWSVYC</sequence>
<dbReference type="Gene3D" id="2.60.40.2850">
    <property type="match status" value="1"/>
</dbReference>
<accession>A0ABW2ZYW1</accession>
<protein>
    <submittedName>
        <fullName evidence="2">Lactococcin 972 family bacteriocin</fullName>
    </submittedName>
</protein>
<evidence type="ECO:0000256" key="1">
    <source>
        <dbReference type="SAM" id="SignalP"/>
    </source>
</evidence>